<accession>A0AAI9GKF9</accession>
<name>A0AAI9GKF9_PLUGE</name>
<dbReference type="InterPro" id="IPR007375">
    <property type="entry name" value="SoxG"/>
</dbReference>
<dbReference type="InterPro" id="IPR006280">
    <property type="entry name" value="SoxG_het"/>
</dbReference>
<proteinExistence type="predicted"/>
<dbReference type="Gene3D" id="3.30.1360.120">
    <property type="entry name" value="Probable tRNA modification gtpase trme, domain 1"/>
    <property type="match status" value="1"/>
</dbReference>
<reference evidence="1" key="1">
    <citation type="submission" date="2024-02" db="EMBL/GenBank/DDBJ databases">
        <authorList>
            <consortium name="Clinical and Environmental Microbiology Branch: Whole genome sequencing antimicrobial resistance pathogens in the healthcare setting"/>
        </authorList>
    </citation>
    <scope>NUCLEOTIDE SEQUENCE</scope>
    <source>
        <strain evidence="1">2021DK-00143</strain>
    </source>
</reference>
<dbReference type="NCBIfam" id="TIGR01375">
    <property type="entry name" value="soxG"/>
    <property type="match status" value="1"/>
</dbReference>
<protein>
    <submittedName>
        <fullName evidence="1">Sarcosine oxidase subunit gamma family protein</fullName>
    </submittedName>
</protein>
<dbReference type="Gene3D" id="3.30.70.1520">
    <property type="entry name" value="Heterotetrameric sarcosine oxidase"/>
    <property type="match status" value="1"/>
</dbReference>
<sequence length="225" mass="24084">MSETVIPETRVHKAPDGGAIVMNQLPAGGARAESPLHHADFAGLAADAPATSGVTLRELALRGHLILRGDRGNAAFTAACARVLGVGLPLQPLTSAEKGDIAARWLSPDEWLVTVPYEQAYALEKALRADAGGHFSVVNVSGGQTILMLSGPRAVDVLKKSTPLDLHPREFPVGKVAGSIFAKSSVLLRRTGDESWELVVRRSFADYLWLWLQDASREYGLIVSQ</sequence>
<dbReference type="RefSeq" id="WP_080965038.1">
    <property type="nucleotide sequence ID" value="NZ_CACVCI010000001.1"/>
</dbReference>
<dbReference type="AlphaFoldDB" id="A0AAI9GKF9"/>
<organism evidence="1">
    <name type="scientific">Pluralibacter gergoviae</name>
    <name type="common">Enterobacter gergoviae</name>
    <dbReference type="NCBI Taxonomy" id="61647"/>
    <lineage>
        <taxon>Bacteria</taxon>
        <taxon>Pseudomonadati</taxon>
        <taxon>Pseudomonadota</taxon>
        <taxon>Gammaproteobacteria</taxon>
        <taxon>Enterobacterales</taxon>
        <taxon>Enterobacteriaceae</taxon>
        <taxon>Pluralibacter</taxon>
    </lineage>
</organism>
<dbReference type="Pfam" id="PF04268">
    <property type="entry name" value="SoxG"/>
    <property type="match status" value="1"/>
</dbReference>
<gene>
    <name evidence="1" type="primary">soxG</name>
    <name evidence="1" type="ORF">QEG54_001229</name>
</gene>
<dbReference type="InterPro" id="IPR027266">
    <property type="entry name" value="TrmE/GcvT-like"/>
</dbReference>
<evidence type="ECO:0000313" key="1">
    <source>
        <dbReference type="EMBL" id="EML1470536.1"/>
    </source>
</evidence>
<dbReference type="GO" id="GO:1901053">
    <property type="term" value="P:sarcosine catabolic process"/>
    <property type="evidence" value="ECO:0007669"/>
    <property type="project" value="InterPro"/>
</dbReference>
<dbReference type="SUPFAM" id="SSF103025">
    <property type="entry name" value="Folate-binding domain"/>
    <property type="match status" value="1"/>
</dbReference>
<comment type="caution">
    <text evidence="1">The sequence shown here is derived from an EMBL/GenBank/DDBJ whole genome shotgun (WGS) entry which is preliminary data.</text>
</comment>
<dbReference type="EMBL" id="ABLOKC030000005">
    <property type="protein sequence ID" value="EML1470536.1"/>
    <property type="molecule type" value="Genomic_DNA"/>
</dbReference>
<dbReference type="GO" id="GO:0008115">
    <property type="term" value="F:sarcosine oxidase activity"/>
    <property type="evidence" value="ECO:0007669"/>
    <property type="project" value="InterPro"/>
</dbReference>